<evidence type="ECO:0000313" key="2">
    <source>
        <dbReference type="Proteomes" id="UP000604083"/>
    </source>
</evidence>
<keyword evidence="2" id="KW-1185">Reference proteome</keyword>
<evidence type="ECO:0000313" key="1">
    <source>
        <dbReference type="EMBL" id="MBK1835244.1"/>
    </source>
</evidence>
<proteinExistence type="predicted"/>
<reference evidence="1" key="1">
    <citation type="submission" date="2021-01" db="EMBL/GenBank/DDBJ databases">
        <title>Modified the classification status of verrucomicrobia.</title>
        <authorList>
            <person name="Feng X."/>
        </authorList>
    </citation>
    <scope>NUCLEOTIDE SEQUENCE</scope>
    <source>
        <strain evidence="1">KCTC 12986</strain>
    </source>
</reference>
<organism evidence="1 2">
    <name type="scientific">Roseibacillus ishigakijimensis</name>
    <dbReference type="NCBI Taxonomy" id="454146"/>
    <lineage>
        <taxon>Bacteria</taxon>
        <taxon>Pseudomonadati</taxon>
        <taxon>Verrucomicrobiota</taxon>
        <taxon>Verrucomicrobiia</taxon>
        <taxon>Verrucomicrobiales</taxon>
        <taxon>Verrucomicrobiaceae</taxon>
        <taxon>Roseibacillus</taxon>
    </lineage>
</organism>
<dbReference type="EMBL" id="JAENIO010000045">
    <property type="protein sequence ID" value="MBK1835244.1"/>
    <property type="molecule type" value="Genomic_DNA"/>
</dbReference>
<sequence>MNSSMVPVSLAGSAPSSVELASSLKDRLLQAALLERVLQAAEGHAASLPGLSGQQELLNDFLAAGREYRSALARESRHCPRYAAWCLERAAELAQSLGGPEEVPEGELGQGLRIFTRHLGGVLQKGNYSKCG</sequence>
<dbReference type="RefSeq" id="WP_200392680.1">
    <property type="nucleotide sequence ID" value="NZ_JAENIO010000045.1"/>
</dbReference>
<dbReference type="Proteomes" id="UP000604083">
    <property type="component" value="Unassembled WGS sequence"/>
</dbReference>
<dbReference type="AlphaFoldDB" id="A0A934RPS1"/>
<name>A0A934RPS1_9BACT</name>
<protein>
    <submittedName>
        <fullName evidence="1">Uncharacterized protein</fullName>
    </submittedName>
</protein>
<accession>A0A934RPS1</accession>
<gene>
    <name evidence="1" type="ORF">JIN78_14335</name>
</gene>
<comment type="caution">
    <text evidence="1">The sequence shown here is derived from an EMBL/GenBank/DDBJ whole genome shotgun (WGS) entry which is preliminary data.</text>
</comment>